<name>N8ZMD9_9GAMM</name>
<sequence length="149" mass="17730">MESIPENYKLMFSSLDCSDDDTHFWTYNWENNENLPPCALNFKYPEFEEIVWEDLDPECFKLITVDIKDVLDRFHNGEAGYLLSPFKYYRVRKELSNNSAELKFYYPEVRIGGDNKIHLGEGRHRLNALMKIYGLKEIKAKVFLKDYLI</sequence>
<comment type="caution">
    <text evidence="1">The sequence shown here is derived from an EMBL/GenBank/DDBJ whole genome shotgun (WGS) entry which is preliminary data.</text>
</comment>
<keyword evidence="2" id="KW-1185">Reference proteome</keyword>
<dbReference type="EMBL" id="APPN01000071">
    <property type="protein sequence ID" value="ENV32928.1"/>
    <property type="molecule type" value="Genomic_DNA"/>
</dbReference>
<proteinExistence type="predicted"/>
<evidence type="ECO:0000313" key="1">
    <source>
        <dbReference type="EMBL" id="ENV32928.1"/>
    </source>
</evidence>
<dbReference type="RefSeq" id="WP_004865379.1">
    <property type="nucleotide sequence ID" value="NZ_ASYY01000033.1"/>
</dbReference>
<gene>
    <name evidence="1" type="ORF">F960_02650</name>
</gene>
<dbReference type="AlphaFoldDB" id="N8ZMD9"/>
<accession>N8ZMD9</accession>
<dbReference type="HOGENOM" id="CLU_1745712_0_0_6"/>
<dbReference type="STRING" id="202952.GCA_000747725_03499"/>
<reference evidence="1 2" key="1">
    <citation type="submission" date="2013-02" db="EMBL/GenBank/DDBJ databases">
        <title>The Genome Sequence of Acinetobacter gerneri CIP 107464.</title>
        <authorList>
            <consortium name="The Broad Institute Genome Sequencing Platform"/>
            <consortium name="The Broad Institute Genome Sequencing Center for Infectious Disease"/>
            <person name="Cerqueira G."/>
            <person name="Feldgarden M."/>
            <person name="Courvalin P."/>
            <person name="Perichon B."/>
            <person name="Grillot-Courvalin C."/>
            <person name="Clermont D."/>
            <person name="Rocha E."/>
            <person name="Yoon E.-J."/>
            <person name="Nemec A."/>
            <person name="Walker B."/>
            <person name="Young S.K."/>
            <person name="Zeng Q."/>
            <person name="Gargeya S."/>
            <person name="Fitzgerald M."/>
            <person name="Haas B."/>
            <person name="Abouelleil A."/>
            <person name="Alvarado L."/>
            <person name="Arachchi H.M."/>
            <person name="Berlin A.M."/>
            <person name="Chapman S.B."/>
            <person name="Dewar J."/>
            <person name="Goldberg J."/>
            <person name="Griggs A."/>
            <person name="Gujja S."/>
            <person name="Hansen M."/>
            <person name="Howarth C."/>
            <person name="Imamovic A."/>
            <person name="Larimer J."/>
            <person name="McCowan C."/>
            <person name="Murphy C."/>
            <person name="Neiman D."/>
            <person name="Pearson M."/>
            <person name="Priest M."/>
            <person name="Roberts A."/>
            <person name="Saif S."/>
            <person name="Shea T."/>
            <person name="Sisk P."/>
            <person name="Sykes S."/>
            <person name="Wortman J."/>
            <person name="Nusbaum C."/>
            <person name="Birren B."/>
        </authorList>
    </citation>
    <scope>NUCLEOTIDE SEQUENCE [LARGE SCALE GENOMIC DNA]</scope>
    <source>
        <strain evidence="1 2">CIP 107464</strain>
    </source>
</reference>
<protein>
    <submittedName>
        <fullName evidence="1">Uncharacterized protein</fullName>
    </submittedName>
</protein>
<dbReference type="GeneID" id="84209964"/>
<evidence type="ECO:0000313" key="2">
    <source>
        <dbReference type="Proteomes" id="UP000013117"/>
    </source>
</evidence>
<organism evidence="1 2">
    <name type="scientific">Acinetobacter gerneri DSM 14967 = CIP 107464 = MTCC 9824</name>
    <dbReference type="NCBI Taxonomy" id="1120926"/>
    <lineage>
        <taxon>Bacteria</taxon>
        <taxon>Pseudomonadati</taxon>
        <taxon>Pseudomonadota</taxon>
        <taxon>Gammaproteobacteria</taxon>
        <taxon>Moraxellales</taxon>
        <taxon>Moraxellaceae</taxon>
        <taxon>Acinetobacter</taxon>
    </lineage>
</organism>
<dbReference type="Proteomes" id="UP000013117">
    <property type="component" value="Unassembled WGS sequence"/>
</dbReference>